<evidence type="ECO:0000256" key="7">
    <source>
        <dbReference type="ARBA" id="ARBA00022694"/>
    </source>
</evidence>
<evidence type="ECO:0000256" key="12">
    <source>
        <dbReference type="ARBA" id="ARBA00023014"/>
    </source>
</evidence>
<comment type="pathway">
    <text evidence="2 17">tRNA modification; tRNA-queuosine biosynthesis.</text>
</comment>
<dbReference type="AlphaFoldDB" id="C6BVL8"/>
<dbReference type="HAMAP" id="MF_02089">
    <property type="entry name" value="QueH"/>
    <property type="match status" value="1"/>
</dbReference>
<name>C6BVL8_MARSD</name>
<evidence type="ECO:0000256" key="8">
    <source>
        <dbReference type="ARBA" id="ARBA00022723"/>
    </source>
</evidence>
<protein>
    <recommendedName>
        <fullName evidence="5 17">Epoxyqueuosine reductase QueH</fullName>
        <ecNumber evidence="4 17">1.17.99.6</ecNumber>
    </recommendedName>
    <alternativeName>
        <fullName evidence="15 17">Queuosine biosynthesis protein QueH</fullName>
    </alternativeName>
</protein>
<keyword evidence="10 17" id="KW-0560">Oxidoreductase</keyword>
<feature type="binding site" evidence="17">
    <location>
        <position position="12"/>
    </location>
    <ligand>
        <name>[4Fe-4S] cluster</name>
        <dbReference type="ChEBI" id="CHEBI:49883"/>
    </ligand>
</feature>
<dbReference type="OrthoDB" id="9801033at2"/>
<evidence type="ECO:0000256" key="14">
    <source>
        <dbReference type="ARBA" id="ARBA00023284"/>
    </source>
</evidence>
<feature type="binding site" evidence="17">
    <location>
        <position position="90"/>
    </location>
    <ligand>
        <name>[4Fe-4S] cluster</name>
        <dbReference type="ChEBI" id="CHEBI:49883"/>
    </ligand>
</feature>
<dbReference type="EC" id="1.17.99.6" evidence="4 17"/>
<keyword evidence="19" id="KW-1185">Reference proteome</keyword>
<organism evidence="18 19">
    <name type="scientific">Maridesulfovibrio salexigens (strain ATCC 14822 / DSM 2638 / NCIMB 8403 / VKM B-1763)</name>
    <name type="common">Desulfovibrio salexigens</name>
    <dbReference type="NCBI Taxonomy" id="526222"/>
    <lineage>
        <taxon>Bacteria</taxon>
        <taxon>Pseudomonadati</taxon>
        <taxon>Thermodesulfobacteriota</taxon>
        <taxon>Desulfovibrionia</taxon>
        <taxon>Desulfovibrionales</taxon>
        <taxon>Desulfovibrionaceae</taxon>
        <taxon>Maridesulfovibrio</taxon>
    </lineage>
</organism>
<dbReference type="PANTHER" id="PTHR36701">
    <property type="entry name" value="EPOXYQUEUOSINE REDUCTASE QUEH"/>
    <property type="match status" value="1"/>
</dbReference>
<dbReference type="eggNOG" id="COG1636">
    <property type="taxonomic scope" value="Bacteria"/>
</dbReference>
<dbReference type="GO" id="GO:0052693">
    <property type="term" value="F:epoxyqueuosine reductase activity"/>
    <property type="evidence" value="ECO:0007669"/>
    <property type="project" value="UniProtKB-UniRule"/>
</dbReference>
<evidence type="ECO:0000256" key="11">
    <source>
        <dbReference type="ARBA" id="ARBA00023004"/>
    </source>
</evidence>
<comment type="similarity">
    <text evidence="3 17">Belongs to the QueH family.</text>
</comment>
<evidence type="ECO:0000313" key="19">
    <source>
        <dbReference type="Proteomes" id="UP000002601"/>
    </source>
</evidence>
<dbReference type="GO" id="GO:0008616">
    <property type="term" value="P:tRNA queuosine(34) biosynthetic process"/>
    <property type="evidence" value="ECO:0007669"/>
    <property type="project" value="UniProtKB-UniRule"/>
</dbReference>
<dbReference type="EMBL" id="CP001649">
    <property type="protein sequence ID" value="ACS78232.1"/>
    <property type="molecule type" value="Genomic_DNA"/>
</dbReference>
<dbReference type="GO" id="GO:0046872">
    <property type="term" value="F:metal ion binding"/>
    <property type="evidence" value="ECO:0007669"/>
    <property type="project" value="UniProtKB-KW"/>
</dbReference>
<dbReference type="InterPro" id="IPR003828">
    <property type="entry name" value="QueH"/>
</dbReference>
<dbReference type="GO" id="GO:0051539">
    <property type="term" value="F:4 iron, 4 sulfur cluster binding"/>
    <property type="evidence" value="ECO:0007669"/>
    <property type="project" value="UniProtKB-UniRule"/>
</dbReference>
<dbReference type="PANTHER" id="PTHR36701:SF1">
    <property type="entry name" value="EPOXYQUEUOSINE REDUCTASE QUEH"/>
    <property type="match status" value="1"/>
</dbReference>
<feature type="binding site" evidence="17">
    <location>
        <position position="11"/>
    </location>
    <ligand>
        <name>[4Fe-4S] cluster</name>
        <dbReference type="ChEBI" id="CHEBI:49883"/>
    </ligand>
</feature>
<keyword evidence="11 17" id="KW-0408">Iron</keyword>
<dbReference type="RefSeq" id="WP_012765758.1">
    <property type="nucleotide sequence ID" value="NC_012881.1"/>
</dbReference>
<dbReference type="Proteomes" id="UP000002601">
    <property type="component" value="Chromosome"/>
</dbReference>
<evidence type="ECO:0000256" key="15">
    <source>
        <dbReference type="ARBA" id="ARBA00031446"/>
    </source>
</evidence>
<feature type="disulfide bond" description="Redox-active" evidence="17">
    <location>
        <begin position="167"/>
        <end position="169"/>
    </location>
</feature>
<keyword evidence="14 17" id="KW-0676">Redox-active center</keyword>
<evidence type="ECO:0000256" key="4">
    <source>
        <dbReference type="ARBA" id="ARBA00012622"/>
    </source>
</evidence>
<feature type="binding site" evidence="17">
    <location>
        <position position="87"/>
    </location>
    <ligand>
        <name>[4Fe-4S] cluster</name>
        <dbReference type="ChEBI" id="CHEBI:49883"/>
    </ligand>
</feature>
<evidence type="ECO:0000256" key="10">
    <source>
        <dbReference type="ARBA" id="ARBA00023002"/>
    </source>
</evidence>
<evidence type="ECO:0000256" key="1">
    <source>
        <dbReference type="ARBA" id="ARBA00002268"/>
    </source>
</evidence>
<keyword evidence="7 17" id="KW-0819">tRNA processing</keyword>
<keyword evidence="12 17" id="KW-0411">Iron-sulfur</keyword>
<evidence type="ECO:0000256" key="2">
    <source>
        <dbReference type="ARBA" id="ARBA00004691"/>
    </source>
</evidence>
<comment type="catalytic activity">
    <reaction evidence="16 17">
        <text>epoxyqueuosine(34) in tRNA + AH2 = queuosine(34) in tRNA + A + H2O</text>
        <dbReference type="Rhea" id="RHEA:32159"/>
        <dbReference type="Rhea" id="RHEA-COMP:18571"/>
        <dbReference type="Rhea" id="RHEA-COMP:18582"/>
        <dbReference type="ChEBI" id="CHEBI:13193"/>
        <dbReference type="ChEBI" id="CHEBI:15377"/>
        <dbReference type="ChEBI" id="CHEBI:17499"/>
        <dbReference type="ChEBI" id="CHEBI:194431"/>
        <dbReference type="ChEBI" id="CHEBI:194443"/>
        <dbReference type="EC" id="1.17.99.6"/>
    </reaction>
</comment>
<keyword evidence="13 17" id="KW-1015">Disulfide bond</keyword>
<evidence type="ECO:0000256" key="5">
    <source>
        <dbReference type="ARBA" id="ARBA00016895"/>
    </source>
</evidence>
<evidence type="ECO:0000256" key="17">
    <source>
        <dbReference type="HAMAP-Rule" id="MF_02089"/>
    </source>
</evidence>
<sequence>MSSKRILLHACCGPCSITTIDALRDQGFEVSAFFYNPNIHPLQEYLRRREGFLEVCEKMNVKVIGRLDEYDSKKWFRNAAFREANRCFHCYADRLERTLSLAKRGGFDFYTTTLLYSKFQQHERIAELGKDMAGKSKCEFYYYDFREGWKEGIERSKEMEIYRQQYCGCLFSENERYENDLKKN</sequence>
<comment type="function">
    <text evidence="1 17">Catalyzes the conversion of epoxyqueuosine (oQ) to queuosine (Q), which is a hypermodified base found in the wobble positions of tRNA(Asp), tRNA(Asn), tRNA(His) and tRNA(Tyr).</text>
</comment>
<evidence type="ECO:0000256" key="9">
    <source>
        <dbReference type="ARBA" id="ARBA00022785"/>
    </source>
</evidence>
<dbReference type="STRING" id="526222.Desal_0162"/>
<keyword evidence="8 17" id="KW-0479">Metal-binding</keyword>
<dbReference type="KEGG" id="dsa:Desal_0162"/>
<evidence type="ECO:0000256" key="13">
    <source>
        <dbReference type="ARBA" id="ARBA00023157"/>
    </source>
</evidence>
<keyword evidence="9 17" id="KW-0671">Queuosine biosynthesis</keyword>
<accession>C6BVL8</accession>
<gene>
    <name evidence="17" type="primary">queH</name>
    <name evidence="18" type="ordered locus">Desal_0162</name>
</gene>
<dbReference type="UniPathway" id="UPA00392"/>
<proteinExistence type="inferred from homology"/>
<evidence type="ECO:0000256" key="16">
    <source>
        <dbReference type="ARBA" id="ARBA00047415"/>
    </source>
</evidence>
<dbReference type="Pfam" id="PF02677">
    <property type="entry name" value="QueH"/>
    <property type="match status" value="1"/>
</dbReference>
<reference evidence="18 19" key="1">
    <citation type="submission" date="2009-06" db="EMBL/GenBank/DDBJ databases">
        <title>Complete sequence of Desulfovibrio salexigens DSM 2638.</title>
        <authorList>
            <consortium name="US DOE Joint Genome Institute"/>
            <person name="Lucas S."/>
            <person name="Copeland A."/>
            <person name="Lapidus A."/>
            <person name="Glavina del Rio T."/>
            <person name="Tice H."/>
            <person name="Bruce D."/>
            <person name="Goodwin L."/>
            <person name="Pitluck S."/>
            <person name="Munk A.C."/>
            <person name="Brettin T."/>
            <person name="Detter J.C."/>
            <person name="Han C."/>
            <person name="Tapia R."/>
            <person name="Larimer F."/>
            <person name="Land M."/>
            <person name="Hauser L."/>
            <person name="Kyrpides N."/>
            <person name="Anderson I."/>
            <person name="Wall J.D."/>
            <person name="Arkin A.P."/>
            <person name="Dehal P."/>
            <person name="Chivian D."/>
            <person name="Giles B."/>
            <person name="Hazen T.C."/>
        </authorList>
    </citation>
    <scope>NUCLEOTIDE SEQUENCE [LARGE SCALE GENOMIC DNA]</scope>
    <source>
        <strain evidence="19">ATCC 14822 / DSM 2638 / NCIMB 8403 / VKM B-1763</strain>
    </source>
</reference>
<evidence type="ECO:0000313" key="18">
    <source>
        <dbReference type="EMBL" id="ACS78232.1"/>
    </source>
</evidence>
<evidence type="ECO:0000256" key="6">
    <source>
        <dbReference type="ARBA" id="ARBA00022485"/>
    </source>
</evidence>
<evidence type="ECO:0000256" key="3">
    <source>
        <dbReference type="ARBA" id="ARBA00008207"/>
    </source>
</evidence>
<dbReference type="HOGENOM" id="CLU_088177_1_1_7"/>
<keyword evidence="6 17" id="KW-0004">4Fe-4S</keyword>